<dbReference type="PATRIC" id="fig|1401328.3.peg.829"/>
<gene>
    <name evidence="13 17" type="primary">pgk</name>
    <name evidence="17" type="ORF">P856_820</name>
</gene>
<accession>V9TWD1</accession>
<feature type="binding site" evidence="13 15">
    <location>
        <position position="321"/>
    </location>
    <ligand>
        <name>ATP</name>
        <dbReference type="ChEBI" id="CHEBI:30616"/>
    </ligand>
</feature>
<evidence type="ECO:0000256" key="1">
    <source>
        <dbReference type="ARBA" id="ARBA00000642"/>
    </source>
</evidence>
<keyword evidence="11 13" id="KW-0067">ATP-binding</keyword>
<dbReference type="EMBL" id="CP006745">
    <property type="protein sequence ID" value="AHC74018.1"/>
    <property type="molecule type" value="Genomic_DNA"/>
</dbReference>
<dbReference type="STRING" id="1401328.P856_820"/>
<feature type="binding site" evidence="13">
    <location>
        <position position="152"/>
    </location>
    <ligand>
        <name>substrate</name>
    </ligand>
</feature>
<feature type="binding site" evidence="13 15">
    <location>
        <position position="199"/>
    </location>
    <ligand>
        <name>ATP</name>
        <dbReference type="ChEBI" id="CHEBI:30616"/>
    </ligand>
</feature>
<evidence type="ECO:0000256" key="16">
    <source>
        <dbReference type="RuleBase" id="RU000532"/>
    </source>
</evidence>
<feature type="binding site" evidence="14">
    <location>
        <position position="37"/>
    </location>
    <ligand>
        <name>(2R)-3-phosphoglycerate</name>
        <dbReference type="ChEBI" id="CHEBI:58272"/>
    </ligand>
</feature>
<feature type="binding site" evidence="13 14">
    <location>
        <begin position="60"/>
        <end position="63"/>
    </location>
    <ligand>
        <name>substrate</name>
    </ligand>
</feature>
<dbReference type="Pfam" id="PF00162">
    <property type="entry name" value="PGK"/>
    <property type="match status" value="1"/>
</dbReference>
<dbReference type="GO" id="GO:0006096">
    <property type="term" value="P:glycolytic process"/>
    <property type="evidence" value="ECO:0007669"/>
    <property type="project" value="UniProtKB-UniRule"/>
</dbReference>
<evidence type="ECO:0000313" key="18">
    <source>
        <dbReference type="Proteomes" id="UP000018700"/>
    </source>
</evidence>
<evidence type="ECO:0000256" key="6">
    <source>
        <dbReference type="ARBA" id="ARBA00016471"/>
    </source>
</evidence>
<protein>
    <recommendedName>
        <fullName evidence="6 13">Phosphoglycerate kinase</fullName>
        <ecNumber evidence="5 13">2.7.2.3</ecNumber>
    </recommendedName>
</protein>
<dbReference type="PIRSF" id="PIRSF000724">
    <property type="entry name" value="Pgk"/>
    <property type="match status" value="1"/>
</dbReference>
<evidence type="ECO:0000256" key="14">
    <source>
        <dbReference type="PIRSR" id="PIRSR000724-1"/>
    </source>
</evidence>
<dbReference type="GO" id="GO:0005829">
    <property type="term" value="C:cytosol"/>
    <property type="evidence" value="ECO:0007669"/>
    <property type="project" value="TreeGrafter"/>
</dbReference>
<organism evidence="17 18">
    <name type="scientific">Candidatus Endolissoclinum faulkneri L5</name>
    <dbReference type="NCBI Taxonomy" id="1401328"/>
    <lineage>
        <taxon>Bacteria</taxon>
        <taxon>Pseudomonadati</taxon>
        <taxon>Pseudomonadota</taxon>
        <taxon>Alphaproteobacteria</taxon>
        <taxon>Rhodospirillales</taxon>
        <taxon>Rhodospirillaceae</taxon>
        <taxon>Candidatus Endolissoclinum</taxon>
    </lineage>
</organism>
<dbReference type="eggNOG" id="COG0126">
    <property type="taxonomic scope" value="Bacteria"/>
</dbReference>
<evidence type="ECO:0000256" key="10">
    <source>
        <dbReference type="ARBA" id="ARBA00022777"/>
    </source>
</evidence>
<evidence type="ECO:0000256" key="7">
    <source>
        <dbReference type="ARBA" id="ARBA00022490"/>
    </source>
</evidence>
<feature type="binding site" evidence="13">
    <location>
        <position position="119"/>
    </location>
    <ligand>
        <name>substrate</name>
    </ligand>
</feature>
<dbReference type="PRINTS" id="PR00477">
    <property type="entry name" value="PHGLYCKINASE"/>
</dbReference>
<dbReference type="PANTHER" id="PTHR11406:SF23">
    <property type="entry name" value="PHOSPHOGLYCERATE KINASE 1, CHLOROPLASTIC-RELATED"/>
    <property type="match status" value="1"/>
</dbReference>
<evidence type="ECO:0000256" key="13">
    <source>
        <dbReference type="HAMAP-Rule" id="MF_00145"/>
    </source>
</evidence>
<dbReference type="HAMAP" id="MF_00145">
    <property type="entry name" value="Phosphoglyc_kinase"/>
    <property type="match status" value="1"/>
</dbReference>
<keyword evidence="9 13" id="KW-0547">Nucleotide-binding</keyword>
<keyword evidence="10 13" id="KW-0418">Kinase</keyword>
<dbReference type="EC" id="2.7.2.3" evidence="5 13"/>
<dbReference type="FunFam" id="3.40.50.1260:FF:000006">
    <property type="entry name" value="Phosphoglycerate kinase"/>
    <property type="match status" value="1"/>
</dbReference>
<dbReference type="UniPathway" id="UPA00109">
    <property type="reaction ID" value="UER00185"/>
</dbReference>
<dbReference type="AlphaFoldDB" id="V9TWD1"/>
<evidence type="ECO:0000256" key="3">
    <source>
        <dbReference type="ARBA" id="ARBA00008982"/>
    </source>
</evidence>
<reference evidence="17 18" key="1">
    <citation type="journal article" date="2013" name="PLoS ONE">
        <title>Bacterial endosymbiosis in a chordate host: long-term co-evolution and conservation of secondary metabolism.</title>
        <authorList>
            <person name="Kwan J.C."/>
            <person name="Schmidt E.W."/>
        </authorList>
    </citation>
    <scope>NUCLEOTIDE SEQUENCE [LARGE SCALE GENOMIC DNA]</scope>
    <source>
        <strain evidence="18">faulkneri L5</strain>
    </source>
</reference>
<dbReference type="OrthoDB" id="9808460at2"/>
<evidence type="ECO:0000256" key="15">
    <source>
        <dbReference type="PIRSR" id="PIRSR000724-2"/>
    </source>
</evidence>
<dbReference type="HOGENOM" id="CLU_025427_0_2_5"/>
<comment type="subunit">
    <text evidence="4 13">Monomer.</text>
</comment>
<dbReference type="Gene3D" id="3.40.50.1260">
    <property type="entry name" value="Phosphoglycerate kinase, N-terminal domain"/>
    <property type="match status" value="2"/>
</dbReference>
<comment type="pathway">
    <text evidence="2 13">Carbohydrate degradation; glycolysis; pyruvate from D-glyceraldehyde 3-phosphate: step 2/5.</text>
</comment>
<comment type="caution">
    <text evidence="13">Lacks conserved residue(s) required for the propagation of feature annotation.</text>
</comment>
<evidence type="ECO:0000256" key="8">
    <source>
        <dbReference type="ARBA" id="ARBA00022679"/>
    </source>
</evidence>
<dbReference type="RefSeq" id="WP_025300892.1">
    <property type="nucleotide sequence ID" value="NZ_CP006745.1"/>
</dbReference>
<evidence type="ECO:0000256" key="5">
    <source>
        <dbReference type="ARBA" id="ARBA00013061"/>
    </source>
</evidence>
<keyword evidence="18" id="KW-1185">Reference proteome</keyword>
<feature type="binding site" evidence="13 14">
    <location>
        <begin position="22"/>
        <end position="24"/>
    </location>
    <ligand>
        <name>substrate</name>
    </ligand>
</feature>
<comment type="catalytic activity">
    <reaction evidence="1 13 16">
        <text>(2R)-3-phosphoglycerate + ATP = (2R)-3-phospho-glyceroyl phosphate + ADP</text>
        <dbReference type="Rhea" id="RHEA:14801"/>
        <dbReference type="ChEBI" id="CHEBI:30616"/>
        <dbReference type="ChEBI" id="CHEBI:57604"/>
        <dbReference type="ChEBI" id="CHEBI:58272"/>
        <dbReference type="ChEBI" id="CHEBI:456216"/>
        <dbReference type="EC" id="2.7.2.3"/>
    </reaction>
</comment>
<evidence type="ECO:0000256" key="2">
    <source>
        <dbReference type="ARBA" id="ARBA00004838"/>
    </source>
</evidence>
<keyword evidence="12 13" id="KW-0324">Glycolysis</keyword>
<comment type="subcellular location">
    <subcellularLocation>
        <location evidence="13">Cytoplasm</location>
    </subcellularLocation>
</comment>
<feature type="binding site" evidence="14">
    <location>
        <position position="152"/>
    </location>
    <ligand>
        <name>(2R)-3-phosphoglycerate</name>
        <dbReference type="ChEBI" id="CHEBI:58272"/>
    </ligand>
</feature>
<dbReference type="InterPro" id="IPR001576">
    <property type="entry name" value="Phosphoglycerate_kinase"/>
</dbReference>
<dbReference type="GO" id="GO:0006094">
    <property type="term" value="P:gluconeogenesis"/>
    <property type="evidence" value="ECO:0007669"/>
    <property type="project" value="TreeGrafter"/>
</dbReference>
<keyword evidence="8 13" id="KW-0808">Transferase</keyword>
<dbReference type="SUPFAM" id="SSF53748">
    <property type="entry name" value="Phosphoglycerate kinase"/>
    <property type="match status" value="1"/>
</dbReference>
<evidence type="ECO:0000256" key="12">
    <source>
        <dbReference type="ARBA" id="ARBA00023152"/>
    </source>
</evidence>
<keyword evidence="7 13" id="KW-0963">Cytoplasm</keyword>
<evidence type="ECO:0000313" key="17">
    <source>
        <dbReference type="EMBL" id="AHC74018.1"/>
    </source>
</evidence>
<dbReference type="PANTHER" id="PTHR11406">
    <property type="entry name" value="PHOSPHOGLYCERATE KINASE"/>
    <property type="match status" value="1"/>
</dbReference>
<name>V9TWD1_9PROT</name>
<comment type="similarity">
    <text evidence="3 13 16">Belongs to the phosphoglycerate kinase family.</text>
</comment>
<dbReference type="GO" id="GO:0043531">
    <property type="term" value="F:ADP binding"/>
    <property type="evidence" value="ECO:0007669"/>
    <property type="project" value="TreeGrafter"/>
</dbReference>
<feature type="binding site" evidence="14">
    <location>
        <position position="119"/>
    </location>
    <ligand>
        <name>(2R)-3-phosphoglycerate</name>
        <dbReference type="ChEBI" id="CHEBI:58272"/>
    </ligand>
</feature>
<evidence type="ECO:0000256" key="11">
    <source>
        <dbReference type="ARBA" id="ARBA00022840"/>
    </source>
</evidence>
<dbReference type="Proteomes" id="UP000018700">
    <property type="component" value="Chromosome"/>
</dbReference>
<sequence length="395" mass="42578">MSNYRTLDDIKVKGKRVLLRLDLNIPMNNGFIKDVTRIKRAAPTIVELSNNGAKIIIISHYGRPKKKPDPQLSLKTILEPLVKATGRQINFAHDCIGVAAENAVANLSEGEIVLLENLRFHNGEQTNDINFALNLAKLADIYVNDAFSVSHRAHASIKGVAHILPAFAGRLMEAELNALNCTLLGPVIVVIGGDKVSTKLNILINLVSQVEVLAIGGCMANTFLSANGVDIGKSLAEPELINMVYEIQAKAKAANCDILLAIDAIIADALVPDIKTKTVDILKIPSNKMILDIGPKTVDVITRRLERCKTLIWNGPLGAYEIKPFDKNTIALAKTVAEMTDRGQIISIAGGGNTMAALAEAKVIDRFSYVSTAGGAFLERLEGKELPGIIPLKAN</sequence>
<dbReference type="FunFam" id="3.40.50.1260:FF:000031">
    <property type="entry name" value="Phosphoglycerate kinase 1"/>
    <property type="match status" value="1"/>
</dbReference>
<dbReference type="InterPro" id="IPR015824">
    <property type="entry name" value="Phosphoglycerate_kinase_N"/>
</dbReference>
<evidence type="ECO:0000256" key="4">
    <source>
        <dbReference type="ARBA" id="ARBA00011245"/>
    </source>
</evidence>
<evidence type="ECO:0000256" key="9">
    <source>
        <dbReference type="ARBA" id="ARBA00022741"/>
    </source>
</evidence>
<dbReference type="InterPro" id="IPR036043">
    <property type="entry name" value="Phosphoglycerate_kinase_sf"/>
</dbReference>
<dbReference type="KEGG" id="efk:P856_820"/>
<proteinExistence type="inferred from homology"/>
<dbReference type="GO" id="GO:0004618">
    <property type="term" value="F:phosphoglycerate kinase activity"/>
    <property type="evidence" value="ECO:0007669"/>
    <property type="project" value="UniProtKB-UniRule"/>
</dbReference>
<feature type="binding site" evidence="13">
    <location>
        <position position="37"/>
    </location>
    <ligand>
        <name>substrate</name>
    </ligand>
</feature>
<dbReference type="GO" id="GO:0005524">
    <property type="term" value="F:ATP binding"/>
    <property type="evidence" value="ECO:0007669"/>
    <property type="project" value="UniProtKB-KW"/>
</dbReference>